<keyword evidence="4" id="KW-1185">Reference proteome</keyword>
<feature type="region of interest" description="Disordered" evidence="1">
    <location>
        <begin position="203"/>
        <end position="226"/>
    </location>
</feature>
<comment type="caution">
    <text evidence="3">The sequence shown here is derived from an EMBL/GenBank/DDBJ whole genome shotgun (WGS) entry which is preliminary data.</text>
</comment>
<dbReference type="InterPro" id="IPR005094">
    <property type="entry name" value="Endonuclease_MobA/VirD2"/>
</dbReference>
<protein>
    <recommendedName>
        <fullName evidence="2">MobA/VirD2-like nuclease domain-containing protein</fullName>
    </recommendedName>
</protein>
<feature type="compositionally biased region" description="Basic and acidic residues" evidence="1">
    <location>
        <begin position="415"/>
        <end position="426"/>
    </location>
</feature>
<feature type="domain" description="MobA/VirD2-like nuclease" evidence="2">
    <location>
        <begin position="77"/>
        <end position="197"/>
    </location>
</feature>
<feature type="compositionally biased region" description="Basic and acidic residues" evidence="1">
    <location>
        <begin position="655"/>
        <end position="665"/>
    </location>
</feature>
<feature type="compositionally biased region" description="Basic and acidic residues" evidence="1">
    <location>
        <begin position="203"/>
        <end position="221"/>
    </location>
</feature>
<evidence type="ECO:0000256" key="1">
    <source>
        <dbReference type="SAM" id="MobiDB-lite"/>
    </source>
</evidence>
<name>A0A931IH98_9NOCA</name>
<sequence>MPNISKGADMVGLVRYLAGPGKFNEHVNQRVIAGDIVSVSVFGGRIDMERGAELGRLLDSSRMTVLKGAPVLVTSYKKARALMAEGMSKKAAYEAATSDEHVFHCSLALAADEGELTDEKWSAVSRDFLTEMGFIGREDGTPDVRWAAIRHGLSKNGNDHVHLALSVVRPDGSLIDTYRDLKRSQAVANMLEHKHGLRVLWSREEGGTERGTKPGERRLAAERGSPATDRELLAREVRALAAVADSEAEFVDGLREAGIMVKPRFAKGGHTVTGYSVRYLPFRAQDTDAERTSLWYGGGYLSKDLTLAALRSRSGWETTPESRDAAMVRWRATMTTRSGRSYAPDPVSDREAIARLGQWSAYMRTIPDGDRDAWAKAAGETAGVFAAASMSTEARPGPLNQLARQLARAAQTPAHQRDPRPRRNNSDVRAVSRMLRSMTSKTAGDIAVVEAMIDCLLTVMDMLSATERANAAAAMATQARQALTEIHLRAAGVDPNREYVTAVGSPGWAAHARAKVVTDRPADKVRQVEKIETVAGQWGQRRIALQIPGAREIDEFGHIIEPAEPQAPAHAEPVRTDSTRTEPVAAAAPVFEEPVSPLRRWAAKAAAEQSELYTRLSRYQPDPAEPHEHDDTTDTVDQTQETEQDWEKFMPPPGRRPDRGTGLER</sequence>
<gene>
    <name evidence="3" type="ORF">IT779_29225</name>
</gene>
<dbReference type="Pfam" id="PF03432">
    <property type="entry name" value="Relaxase"/>
    <property type="match status" value="1"/>
</dbReference>
<organism evidence="3 4">
    <name type="scientific">Nocardia bovistercoris</name>
    <dbReference type="NCBI Taxonomy" id="2785916"/>
    <lineage>
        <taxon>Bacteria</taxon>
        <taxon>Bacillati</taxon>
        <taxon>Actinomycetota</taxon>
        <taxon>Actinomycetes</taxon>
        <taxon>Mycobacteriales</taxon>
        <taxon>Nocardiaceae</taxon>
        <taxon>Nocardia</taxon>
    </lineage>
</organism>
<evidence type="ECO:0000313" key="3">
    <source>
        <dbReference type="EMBL" id="MBH0780361.1"/>
    </source>
</evidence>
<feature type="region of interest" description="Disordered" evidence="1">
    <location>
        <begin position="610"/>
        <end position="665"/>
    </location>
</feature>
<dbReference type="EMBL" id="JADMLG010000015">
    <property type="protein sequence ID" value="MBH0780361.1"/>
    <property type="molecule type" value="Genomic_DNA"/>
</dbReference>
<evidence type="ECO:0000259" key="2">
    <source>
        <dbReference type="Pfam" id="PF03432"/>
    </source>
</evidence>
<dbReference type="AlphaFoldDB" id="A0A931IH98"/>
<feature type="region of interest" description="Disordered" evidence="1">
    <location>
        <begin position="408"/>
        <end position="427"/>
    </location>
</feature>
<evidence type="ECO:0000313" key="4">
    <source>
        <dbReference type="Proteomes" id="UP000655751"/>
    </source>
</evidence>
<accession>A0A931IH98</accession>
<reference evidence="3" key="1">
    <citation type="submission" date="2020-11" db="EMBL/GenBank/DDBJ databases">
        <title>Nocardia NEAU-351.nov., a novel actinomycete isolated from the cow dung.</title>
        <authorList>
            <person name="Zhang X."/>
        </authorList>
    </citation>
    <scope>NUCLEOTIDE SEQUENCE</scope>
    <source>
        <strain evidence="3">NEAU-351</strain>
    </source>
</reference>
<proteinExistence type="predicted"/>
<dbReference type="Proteomes" id="UP000655751">
    <property type="component" value="Unassembled WGS sequence"/>
</dbReference>